<name>A8B724_GIAIC</name>
<feature type="compositionally biased region" description="Basic and acidic residues" evidence="1">
    <location>
        <begin position="51"/>
        <end position="62"/>
    </location>
</feature>
<feature type="compositionally biased region" description="Polar residues" evidence="1">
    <location>
        <begin position="96"/>
        <end position="131"/>
    </location>
</feature>
<gene>
    <name evidence="2" type="ORF">GL50803_0090434</name>
</gene>
<protein>
    <submittedName>
        <fullName evidence="2">Uncharacterized protein</fullName>
    </submittedName>
</protein>
<dbReference type="VEuPathDB" id="GiardiaDB:GL50803_90434"/>
<feature type="compositionally biased region" description="Basic and acidic residues" evidence="1">
    <location>
        <begin position="165"/>
        <end position="186"/>
    </location>
</feature>
<dbReference type="RefSeq" id="XP_001709120.1">
    <property type="nucleotide sequence ID" value="XM_001709068.1"/>
</dbReference>
<feature type="compositionally biased region" description="Basic and acidic residues" evidence="1">
    <location>
        <begin position="134"/>
        <end position="144"/>
    </location>
</feature>
<organism evidence="2 3">
    <name type="scientific">Giardia intestinalis (strain ATCC 50803 / WB clone C6)</name>
    <name type="common">Giardia lamblia</name>
    <dbReference type="NCBI Taxonomy" id="184922"/>
    <lineage>
        <taxon>Eukaryota</taxon>
        <taxon>Metamonada</taxon>
        <taxon>Diplomonadida</taxon>
        <taxon>Hexamitidae</taxon>
        <taxon>Giardiinae</taxon>
        <taxon>Giardia</taxon>
    </lineage>
</organism>
<feature type="region of interest" description="Disordered" evidence="1">
    <location>
        <begin position="51"/>
        <end position="233"/>
    </location>
</feature>
<accession>A8B724</accession>
<dbReference type="OMA" id="MGSEAKQ"/>
<reference evidence="2 3" key="1">
    <citation type="journal article" date="2007" name="Science">
        <title>Genomic minimalism in the early diverging intestinal parasite Giardia lamblia.</title>
        <authorList>
            <person name="Morrison H.G."/>
            <person name="McArthur A.G."/>
            <person name="Gillin F.D."/>
            <person name="Aley S.B."/>
            <person name="Adam R.D."/>
            <person name="Olsen G.J."/>
            <person name="Best A.A."/>
            <person name="Cande W.Z."/>
            <person name="Chen F."/>
            <person name="Cipriano M.J."/>
            <person name="Davids B.J."/>
            <person name="Dawson S.C."/>
            <person name="Elmendorf H.G."/>
            <person name="Hehl A.B."/>
            <person name="Holder M.E."/>
            <person name="Huse S.M."/>
            <person name="Kim U.U."/>
            <person name="Lasek-Nesselquist E."/>
            <person name="Manning G."/>
            <person name="Nigam A."/>
            <person name="Nixon J.E."/>
            <person name="Palm D."/>
            <person name="Passamaneck N.E."/>
            <person name="Prabhu A."/>
            <person name="Reich C.I."/>
            <person name="Reiner D.S."/>
            <person name="Samuelson J."/>
            <person name="Svard S.G."/>
            <person name="Sogin M.L."/>
        </authorList>
    </citation>
    <scope>NUCLEOTIDE SEQUENCE [LARGE SCALE GENOMIC DNA]</scope>
    <source>
        <strain evidence="2 3">WB C6</strain>
    </source>
</reference>
<dbReference type="GeneID" id="5702038"/>
<proteinExistence type="predicted"/>
<feature type="compositionally biased region" description="Basic residues" evidence="1">
    <location>
        <begin position="63"/>
        <end position="80"/>
    </location>
</feature>
<dbReference type="Proteomes" id="UP000001548">
    <property type="component" value="Unassembled WGS sequence"/>
</dbReference>
<evidence type="ECO:0000313" key="2">
    <source>
        <dbReference type="EMBL" id="KAE8301801.1"/>
    </source>
</evidence>
<dbReference type="HOGENOM" id="CLU_252903_0_0_1"/>
<feature type="compositionally biased region" description="Polar residues" evidence="1">
    <location>
        <begin position="145"/>
        <end position="158"/>
    </location>
</feature>
<sequence>MSDGATKATRYTDQGIKVIVTKNDTEPTFTLSFTENPAALTFEEHASLSISEGKRAADGKHTSEHHHSKKRSDHFHHHAKPHDQKGNGHTEHQSTKSRSSAVSGLTREMWNNSCGGSSSATILDTSSTPASADSCEKPHQDSTKKPVNSSQHTISLHISTKHKVKADLKPEPELEQKQESDNKAKTSSEGNILDKPGPCTVAPIENQTEHDAHQTMQEQAEQESVPLDRHSSITGASPSEIGSFFADGKSLAPSSALYGKLVDLHRSLLALEEKSSKISMLDTSEESSIKMTHREFRMRRNKALLQACLSIEKADLAFLGTDMGARVYQPTALRKIYHQMDHGVEPTSISQERLILVRRTIRHDRHALNKMMGSEAKQSLKKTIYGNRMATFKLADVITRTIVTAGTIEQPDITRPDLQSLQLHNYYPSTVPSILLLTELEELAGVDPEEFLCFKATCSSMIAELGYVLNQVTESNSKATVSKILSILSTYLVPQSLRFLAISLLVFCNCILEKAALERVFVPVYASIFSDLISSTSLAKQLINSYPNFSKLFRKKCEEKNIINTSERAYGNFMCIVFREIMELKLEDMVYNIDLEVPFFKKIELQQAILDKTTNGTIIQHSEQDQQCIRDYIRGLQNLYTVNLAVFAAQLYVIRASAFITSACLQRIFLNLVCYNTSYNYIFQTDTWAKYIRQQYFSKLYLPSVNLEINRLHAEKRYRQRIDVMKFSPDGYMPNYTLYEAAIAMLKIVGTCIRYYLVDKYSTHLKTELDGLLGPSTITRSKDSSKRTIFKSLDSLRQYLNDGELVAATSAAQSSQNYGILIKYLFANTELVHVTFPFAKKVFTNGDAPLYQVISDGNLEDLLWTTPEMAGHRARVTQGSNDDHERLLKHVKRAPGAIMHALAEKIGVDAPALDVIRLFSEISNLYTHYLAPMQTDTVHVSHFRFLILELNEELESLFDKNLSDDRMCRVSFLTQLKKKLHSLMNTCKKHKILTTNRPPLISVPANDTSVPENTLDIETKPHRAPARKPILALPTNSDARKELLAALRTETLEASLTSALQCVLNLEYDQETGLFVTQLDTWSDILSELLIDTVLEAGTHTSTISAVATCIPDLLSCISREVADVIPDSLWELLLDGALLSLDNEQSIERKNTLMNGIAYMIITLIHKQVFSFFSIARDLASRARKEECAHKLGKAIVSGFLVASNEDDDSPSQKILAVAKQSHASAASRVGEKMAVYELVNVIGAIYTRKPSSAQELEEIYDVLRENKALADVFSIYNVVVCENSMHKKKLPVSVIFSQYLEQNEFLFRGDCIHNTFDIVCGIALSFVPSASSTELSNIFSELGERFASQGIPLSTLAGHVFRRWKETVYCSKNFILIWTLLIHSKLCSKAAVTGYIKSIPSFTDIKKQIQDSEAIQAWLSEE</sequence>
<feature type="compositionally biased region" description="Basic and acidic residues" evidence="1">
    <location>
        <begin position="81"/>
        <end position="94"/>
    </location>
</feature>
<comment type="caution">
    <text evidence="2">The sequence shown here is derived from an EMBL/GenBank/DDBJ whole genome shotgun (WGS) entry which is preliminary data.</text>
</comment>
<evidence type="ECO:0000313" key="3">
    <source>
        <dbReference type="Proteomes" id="UP000001548"/>
    </source>
</evidence>
<dbReference type="KEGG" id="gla:GL50803_0090434"/>
<evidence type="ECO:0000256" key="1">
    <source>
        <dbReference type="SAM" id="MobiDB-lite"/>
    </source>
</evidence>
<dbReference type="EMBL" id="AACB03000005">
    <property type="protein sequence ID" value="KAE8301801.1"/>
    <property type="molecule type" value="Genomic_DNA"/>
</dbReference>
<keyword evidence="3" id="KW-1185">Reference proteome</keyword>